<accession>A0ABY7IGF7</accession>
<dbReference type="EMBL" id="CP114202">
    <property type="protein sequence ID" value="WAT97266.1"/>
    <property type="molecule type" value="Genomic_DNA"/>
</dbReference>
<keyword evidence="4" id="KW-0732">Signal</keyword>
<feature type="chain" id="PRO_5046880494" evidence="4">
    <location>
        <begin position="37"/>
        <end position="264"/>
    </location>
</feature>
<dbReference type="InterPro" id="IPR002053">
    <property type="entry name" value="Glyco_hydro_25"/>
</dbReference>
<keyword evidence="6" id="KW-1185">Reference proteome</keyword>
<keyword evidence="2 5" id="KW-0378">Hydrolase</keyword>
<name>A0ABY7IGF7_STRNI</name>
<evidence type="ECO:0000313" key="6">
    <source>
        <dbReference type="Proteomes" id="UP001210609"/>
    </source>
</evidence>
<dbReference type="SMART" id="SM00641">
    <property type="entry name" value="Glyco_25"/>
    <property type="match status" value="1"/>
</dbReference>
<evidence type="ECO:0000313" key="5">
    <source>
        <dbReference type="EMBL" id="WAT97266.1"/>
    </source>
</evidence>
<evidence type="ECO:0000256" key="1">
    <source>
        <dbReference type="ARBA" id="ARBA00010646"/>
    </source>
</evidence>
<dbReference type="PANTHER" id="PTHR34135">
    <property type="entry name" value="LYSOZYME"/>
    <property type="match status" value="1"/>
</dbReference>
<evidence type="ECO:0000256" key="3">
    <source>
        <dbReference type="ARBA" id="ARBA00023295"/>
    </source>
</evidence>
<dbReference type="RefSeq" id="WP_229838705.1">
    <property type="nucleotide sequence ID" value="NZ_BLIP01000001.1"/>
</dbReference>
<evidence type="ECO:0000256" key="2">
    <source>
        <dbReference type="ARBA" id="ARBA00022801"/>
    </source>
</evidence>
<reference evidence="5 6" key="1">
    <citation type="submission" date="2022-12" db="EMBL/GenBank/DDBJ databases">
        <authorList>
            <person name="Ruckert C."/>
            <person name="Busche T."/>
            <person name="Kalinowski J."/>
            <person name="Wittmann C."/>
        </authorList>
    </citation>
    <scope>NUCLEOTIDE SEQUENCE [LARGE SCALE GENOMIC DNA]</scope>
    <source>
        <strain evidence="5 6">DSM 40555</strain>
    </source>
</reference>
<dbReference type="GO" id="GO:0016787">
    <property type="term" value="F:hydrolase activity"/>
    <property type="evidence" value="ECO:0007669"/>
    <property type="project" value="UniProtKB-KW"/>
</dbReference>
<protein>
    <submittedName>
        <fullName evidence="5">Glycoside hydrolase family 25 protein</fullName>
    </submittedName>
</protein>
<comment type="similarity">
    <text evidence="1">Belongs to the glycosyl hydrolase 25 family.</text>
</comment>
<dbReference type="PANTHER" id="PTHR34135:SF2">
    <property type="entry name" value="LYSOZYME"/>
    <property type="match status" value="1"/>
</dbReference>
<keyword evidence="3" id="KW-0326">Glycosidase</keyword>
<dbReference type="Pfam" id="PF01183">
    <property type="entry name" value="Glyco_hydro_25"/>
    <property type="match status" value="1"/>
</dbReference>
<evidence type="ECO:0000256" key="4">
    <source>
        <dbReference type="SAM" id="SignalP"/>
    </source>
</evidence>
<gene>
    <name evidence="5" type="ORF">STRLI_003184</name>
</gene>
<dbReference type="Proteomes" id="UP001210609">
    <property type="component" value="Chromosome"/>
</dbReference>
<dbReference type="InterPro" id="IPR018077">
    <property type="entry name" value="Glyco_hydro_fam25_subgr"/>
</dbReference>
<dbReference type="PROSITE" id="PS51904">
    <property type="entry name" value="GLYCOSYL_HYDROL_F25_2"/>
    <property type="match status" value="1"/>
</dbReference>
<sequence length="264" mass="28736">MTMPLTSPVRVSTALACTAAGTALAALATAVPVAQAASPASYSVAGVDTSHHSHGRGEKERIDWSRVARTHSFVFLKASQGAGYKDPWFTRDHAAVARTSLLRAPYHFFDPRSTGDGAAQARHFIATARAAGYRGNRAGELPPVLDVEKVRRNHREVCPRELRPAQLTVFLREVRKAFKVTPIVYTRASFVKECMGGRGRVFAGHPLWLARYGSGTHEPQPVPGAGSSWTFWQHTEHGRTPGIPGTGDRNVFRGSRDQLRAMAS</sequence>
<dbReference type="SUPFAM" id="SSF51445">
    <property type="entry name" value="(Trans)glycosidases"/>
    <property type="match status" value="1"/>
</dbReference>
<proteinExistence type="inferred from homology"/>
<organism evidence="5 6">
    <name type="scientific">Streptomyces nigrescens</name>
    <dbReference type="NCBI Taxonomy" id="1920"/>
    <lineage>
        <taxon>Bacteria</taxon>
        <taxon>Bacillati</taxon>
        <taxon>Actinomycetota</taxon>
        <taxon>Actinomycetes</taxon>
        <taxon>Kitasatosporales</taxon>
        <taxon>Streptomycetaceae</taxon>
        <taxon>Streptomyces</taxon>
    </lineage>
</organism>
<dbReference type="CDD" id="cd00599">
    <property type="entry name" value="GH25_muramidase"/>
    <property type="match status" value="1"/>
</dbReference>
<feature type="signal peptide" evidence="4">
    <location>
        <begin position="1"/>
        <end position="36"/>
    </location>
</feature>
<dbReference type="Gene3D" id="3.20.20.80">
    <property type="entry name" value="Glycosidases"/>
    <property type="match status" value="1"/>
</dbReference>
<dbReference type="InterPro" id="IPR017853">
    <property type="entry name" value="GH"/>
</dbReference>